<dbReference type="InterPro" id="IPR011992">
    <property type="entry name" value="EF-hand-dom_pair"/>
</dbReference>
<feature type="compositionally biased region" description="Low complexity" evidence="2">
    <location>
        <begin position="235"/>
        <end position="247"/>
    </location>
</feature>
<accession>A0A9D4TTC8</accession>
<dbReference type="InterPro" id="IPR046985">
    <property type="entry name" value="IP5"/>
</dbReference>
<reference evidence="4" key="2">
    <citation type="submission" date="2020-11" db="EMBL/GenBank/DDBJ databases">
        <authorList>
            <person name="Cecchin M."/>
            <person name="Marcolungo L."/>
            <person name="Rossato M."/>
            <person name="Girolomoni L."/>
            <person name="Cosentino E."/>
            <person name="Cuine S."/>
            <person name="Li-Beisson Y."/>
            <person name="Delledonne M."/>
            <person name="Ballottari M."/>
        </authorList>
    </citation>
    <scope>NUCLEOTIDE SEQUENCE</scope>
    <source>
        <strain evidence="4">211/11P</strain>
        <tissue evidence="4">Whole cell</tissue>
    </source>
</reference>
<comment type="similarity">
    <text evidence="1">Belongs to the inositol polyphosphate 5-phosphatase family.</text>
</comment>
<dbReference type="InterPro" id="IPR056454">
    <property type="entry name" value="Beta-prop_IP5PC_F"/>
</dbReference>
<name>A0A9D4TTC8_CHLVU</name>
<dbReference type="PROSITE" id="PS50031">
    <property type="entry name" value="EH"/>
    <property type="match status" value="1"/>
</dbReference>
<evidence type="ECO:0000313" key="5">
    <source>
        <dbReference type="Proteomes" id="UP001055712"/>
    </source>
</evidence>
<dbReference type="GO" id="GO:0004439">
    <property type="term" value="F:phosphatidylinositol-4,5-bisphosphate 5-phosphatase activity"/>
    <property type="evidence" value="ECO:0007669"/>
    <property type="project" value="TreeGrafter"/>
</dbReference>
<feature type="region of interest" description="Disordered" evidence="2">
    <location>
        <begin position="1"/>
        <end position="81"/>
    </location>
</feature>
<dbReference type="InterPro" id="IPR036691">
    <property type="entry name" value="Endo/exonu/phosph_ase_sf"/>
</dbReference>
<dbReference type="InterPro" id="IPR000300">
    <property type="entry name" value="IPPc"/>
</dbReference>
<dbReference type="EMBL" id="SIDB01000004">
    <property type="protein sequence ID" value="KAI3433300.1"/>
    <property type="molecule type" value="Genomic_DNA"/>
</dbReference>
<comment type="caution">
    <text evidence="4">The sequence shown here is derived from an EMBL/GenBank/DDBJ whole genome shotgun (WGS) entry which is preliminary data.</text>
</comment>
<dbReference type="SUPFAM" id="SSF56219">
    <property type="entry name" value="DNase I-like"/>
    <property type="match status" value="1"/>
</dbReference>
<dbReference type="SMART" id="SM00320">
    <property type="entry name" value="WD40"/>
    <property type="match status" value="3"/>
</dbReference>
<evidence type="ECO:0000259" key="3">
    <source>
        <dbReference type="PROSITE" id="PS50031"/>
    </source>
</evidence>
<proteinExistence type="inferred from homology"/>
<dbReference type="Proteomes" id="UP001055712">
    <property type="component" value="Unassembled WGS sequence"/>
</dbReference>
<dbReference type="InterPro" id="IPR015943">
    <property type="entry name" value="WD40/YVTN_repeat-like_dom_sf"/>
</dbReference>
<feature type="region of interest" description="Disordered" evidence="2">
    <location>
        <begin position="307"/>
        <end position="350"/>
    </location>
</feature>
<sequence length="1460" mass="153203">MGGFEDLLPPEIAGSRRSGVAPMRPAPPAPPGVAAAQATRSSLAAPPSSSSPATQSLLSGGMGGMTPQPPGPPGETATVDGVPDAVVDCWFQLADADADGRVADAEARDFFLTSGLAAADLSKIWKLVKSPDVIAREGKGLSRHRFAQVLRLIALAQSGEHEFSQQNASAALLTSTWLELHGAPLPPPHIAHPQAQRAAAACLERGALQPALVTPAALASEQQPQQWRGDGSDTSSASASSPPSGAFSAAAAAPAAAAADLGALNFDGPDLTLGGGGAAVPPHSQPFPQHDDDDDLFGLRALRQRAVSHGAAESSEAAEAEAGDAAPTGGGEGGEGGEGPQPPSEPAGVGMVRRMSRSLRVSEQHRIQRTHTGELEAPVAFEARLPPLQPKVSAKLTLLAAANGSLFAGPAVGGGVLQWGRPEGNMRRPLDASEQQVTTEDQDAAPAIEVQTCGKGRAASCLYVDQASQLLWVADKEGWVYAYDTSGEPCMSLKAGHRAYHFQAHRVGFVTAMRRTSHGHLWTGSSRGNLRVWELKEPALLGDAPEPPRARELRKGFGERAHSGPVLALSCPADGQLVWSASSKGVLLWDAACGAFLGLLQRTSPRPAPHPAQPELSASPTLDVAALRYKVDGAKGLETDPITGYVVSRPPSFEWERIAVEQEAWAAQTDNNINELMERVSIGGSKALQGAGKAVKLLGKLARGLGGSSAPTDIPKPTPNRALSSSSLGGGSGLAGSMPDEDLACPPAAASVGDIVAVVTPPRGGVWVAHKGGMMDRYSAAGQRRGSDDCGPSITAVACVGQRVWVGFADGMISVRDSQGATLRVFQAHAVGVLAITQAGTRTFTLAADGSIKGWSSAVPCTADAEALASWDEQACTTFQRQSLRVLCVTWNVGESKPDPGSAFFRWVHEAAFNTQLVVLGLQEIEMGSSSVALAAAKDAFSHKMQERGNTNAKFWGVGVLQALGGDRHWHQVGLRQLSGMLVLVFARNNLRSSIGEVTTSSVACGVLGVGGNKGAVAVEFSVHRRRVAVVCSHFAAHQGAVEARNANYATICRQLTFSRRAWYAEEGDAPPPLLSGPGAASSNKAREKQAGLLGGSAADDLADLDSDADSASGGYCLDPSMAGSPAGTPSLAGVEDVVQGEGMREAEMLVWLGDFNYRIDGGYEAVKERAIRNELPPLLELDQCRREMAAGRVFRGLREGQIGFRPTYKFDRASANPFAYDTSEKRRIPAWCDRVFFRGSKAFPGPEWEDVERWDPPSWQDEVGVRALEYSCWADVTDSDHKPVYAVLEVNLPITDQAKKRAVCSQLLKECAAAALRGATARPACTLAPEYVKLHPTAMPRQVVLLRNEGPLPLLYAVCRQADPGLAAVGRHGSDEEAAAVAAAHQLVEVRPVRGVVGPGSDQQLWIHLAGDEGALQAAEMPPEVRYRVVVGSEFSCGGESTAPGSARLSFTATCLTHL</sequence>
<feature type="region of interest" description="Disordered" evidence="2">
    <location>
        <begin position="706"/>
        <end position="739"/>
    </location>
</feature>
<evidence type="ECO:0000256" key="1">
    <source>
        <dbReference type="ARBA" id="ARBA00010768"/>
    </source>
</evidence>
<dbReference type="OrthoDB" id="1925875at2759"/>
<evidence type="ECO:0000256" key="2">
    <source>
        <dbReference type="SAM" id="MobiDB-lite"/>
    </source>
</evidence>
<dbReference type="Gene3D" id="1.10.238.10">
    <property type="entry name" value="EF-hand"/>
    <property type="match status" value="1"/>
</dbReference>
<organism evidence="4 5">
    <name type="scientific">Chlorella vulgaris</name>
    <name type="common">Green alga</name>
    <dbReference type="NCBI Taxonomy" id="3077"/>
    <lineage>
        <taxon>Eukaryota</taxon>
        <taxon>Viridiplantae</taxon>
        <taxon>Chlorophyta</taxon>
        <taxon>core chlorophytes</taxon>
        <taxon>Trebouxiophyceae</taxon>
        <taxon>Chlorellales</taxon>
        <taxon>Chlorellaceae</taxon>
        <taxon>Chlorella clade</taxon>
        <taxon>Chlorella</taxon>
    </lineage>
</organism>
<dbReference type="InterPro" id="IPR001680">
    <property type="entry name" value="WD40_rpt"/>
</dbReference>
<dbReference type="GO" id="GO:0046856">
    <property type="term" value="P:phosphatidylinositol dephosphorylation"/>
    <property type="evidence" value="ECO:0007669"/>
    <property type="project" value="InterPro"/>
</dbReference>
<feature type="domain" description="EH" evidence="3">
    <location>
        <begin position="83"/>
        <end position="128"/>
    </location>
</feature>
<dbReference type="SMART" id="SM00128">
    <property type="entry name" value="IPPc"/>
    <property type="match status" value="1"/>
</dbReference>
<evidence type="ECO:0000313" key="4">
    <source>
        <dbReference type="EMBL" id="KAI3433300.1"/>
    </source>
</evidence>
<dbReference type="SUPFAM" id="SSF50998">
    <property type="entry name" value="Quinoprotein alcohol dehydrogenase-like"/>
    <property type="match status" value="1"/>
</dbReference>
<reference evidence="4" key="1">
    <citation type="journal article" date="2019" name="Plant J.">
        <title>Chlorella vulgaris genome assembly and annotation reveals the molecular basis for metabolic acclimation to high light conditions.</title>
        <authorList>
            <person name="Cecchin M."/>
            <person name="Marcolungo L."/>
            <person name="Rossato M."/>
            <person name="Girolomoni L."/>
            <person name="Cosentino E."/>
            <person name="Cuine S."/>
            <person name="Li-Beisson Y."/>
            <person name="Delledonne M."/>
            <person name="Ballottari M."/>
        </authorList>
    </citation>
    <scope>NUCLEOTIDE SEQUENCE</scope>
    <source>
        <strain evidence="4">211/11P</strain>
    </source>
</reference>
<dbReference type="Gene3D" id="2.130.10.10">
    <property type="entry name" value="YVTN repeat-like/Quinoprotein amine dehydrogenase"/>
    <property type="match status" value="1"/>
</dbReference>
<feature type="region of interest" description="Disordered" evidence="2">
    <location>
        <begin position="217"/>
        <end position="247"/>
    </location>
</feature>
<dbReference type="Pfam" id="PF22669">
    <property type="entry name" value="Exo_endo_phos2"/>
    <property type="match status" value="1"/>
</dbReference>
<protein>
    <recommendedName>
        <fullName evidence="3">EH domain-containing protein</fullName>
    </recommendedName>
</protein>
<gene>
    <name evidence="4" type="ORF">D9Q98_003119</name>
</gene>
<feature type="compositionally biased region" description="Low complexity" evidence="2">
    <location>
        <begin position="32"/>
        <end position="59"/>
    </location>
</feature>
<dbReference type="PANTHER" id="PTHR11200:SF300">
    <property type="entry name" value="TYPE II INOSITOL 1,4,5-TRISPHOSPHATE 5-PHOSPHATASE"/>
    <property type="match status" value="1"/>
</dbReference>
<dbReference type="Gene3D" id="3.60.10.10">
    <property type="entry name" value="Endonuclease/exonuclease/phosphatase"/>
    <property type="match status" value="1"/>
</dbReference>
<dbReference type="PANTHER" id="PTHR11200">
    <property type="entry name" value="INOSITOL 5-PHOSPHATASE"/>
    <property type="match status" value="1"/>
</dbReference>
<dbReference type="InterPro" id="IPR011047">
    <property type="entry name" value="Quinoprotein_ADH-like_sf"/>
</dbReference>
<dbReference type="SUPFAM" id="SSF47473">
    <property type="entry name" value="EF-hand"/>
    <property type="match status" value="1"/>
</dbReference>
<feature type="region of interest" description="Disordered" evidence="2">
    <location>
        <begin position="274"/>
        <end position="295"/>
    </location>
</feature>
<keyword evidence="5" id="KW-1185">Reference proteome</keyword>
<dbReference type="Pfam" id="PF23754">
    <property type="entry name" value="Beta-prop_IP5PC_F"/>
    <property type="match status" value="2"/>
</dbReference>
<feature type="compositionally biased region" description="Gly residues" evidence="2">
    <location>
        <begin position="328"/>
        <end position="339"/>
    </location>
</feature>
<dbReference type="InterPro" id="IPR000261">
    <property type="entry name" value="EH_dom"/>
</dbReference>